<dbReference type="Proteomes" id="UP000514720">
    <property type="component" value="Chromosome"/>
</dbReference>
<keyword evidence="2" id="KW-1133">Transmembrane helix</keyword>
<proteinExistence type="predicted"/>
<feature type="compositionally biased region" description="Basic and acidic residues" evidence="1">
    <location>
        <begin position="322"/>
        <end position="336"/>
    </location>
</feature>
<reference evidence="3 4" key="1">
    <citation type="submission" date="2020-02" db="EMBL/GenBank/DDBJ databases">
        <authorList>
            <person name="Zheng R.K."/>
            <person name="Sun C.M."/>
        </authorList>
    </citation>
    <scope>NUCLEOTIDE SEQUENCE [LARGE SCALE GENOMIC DNA]</scope>
    <source>
        <strain evidence="4">zrk13</strain>
    </source>
</reference>
<name>A0A7L7KRA6_9MOLU</name>
<gene>
    <name evidence="3" type="ORF">G4Z02_03270</name>
</gene>
<keyword evidence="2" id="KW-0472">Membrane</keyword>
<dbReference type="AlphaFoldDB" id="A0A7L7KRA6"/>
<dbReference type="KEGG" id="xcl:G4Z02_03270"/>
<accession>A0A7L7KRA6</accession>
<dbReference type="EMBL" id="CP048914">
    <property type="protein sequence ID" value="QMS84812.1"/>
    <property type="molecule type" value="Genomic_DNA"/>
</dbReference>
<evidence type="ECO:0000256" key="2">
    <source>
        <dbReference type="SAM" id="Phobius"/>
    </source>
</evidence>
<feature type="region of interest" description="Disordered" evidence="1">
    <location>
        <begin position="322"/>
        <end position="372"/>
    </location>
</feature>
<evidence type="ECO:0000313" key="3">
    <source>
        <dbReference type="EMBL" id="QMS84812.1"/>
    </source>
</evidence>
<keyword evidence="4" id="KW-1185">Reference proteome</keyword>
<dbReference type="RefSeq" id="WP_258878433.1">
    <property type="nucleotide sequence ID" value="NZ_CP048914.1"/>
</dbReference>
<protein>
    <submittedName>
        <fullName evidence="3">Uncharacterized protein</fullName>
    </submittedName>
</protein>
<evidence type="ECO:0000313" key="4">
    <source>
        <dbReference type="Proteomes" id="UP000514720"/>
    </source>
</evidence>
<evidence type="ECO:0000256" key="1">
    <source>
        <dbReference type="SAM" id="MobiDB-lite"/>
    </source>
</evidence>
<feature type="transmembrane region" description="Helical" evidence="2">
    <location>
        <begin position="39"/>
        <end position="59"/>
    </location>
</feature>
<organism evidence="3 4">
    <name type="scientific">Candidatus Xianfuyuplasma coldseepsis</name>
    <dbReference type="NCBI Taxonomy" id="2782163"/>
    <lineage>
        <taxon>Bacteria</taxon>
        <taxon>Bacillati</taxon>
        <taxon>Mycoplasmatota</taxon>
        <taxon>Mollicutes</taxon>
        <taxon>Candidatus Izemoplasmatales</taxon>
        <taxon>Candidatus Izemoplasmataceae</taxon>
        <taxon>Candidatus Xianfuyuplasma</taxon>
    </lineage>
</organism>
<sequence length="372" mass="42013">MSKLQRQIDPIKMEQAKERTIHSVMSRIESSQTSFSIKYILRPAFVPALILIFALIILFNGPTEITPPDDNTTVISAFNSEKLAEISYISSSFIGSSITVINPALQFLADIDETEFEAENDTFNVYFDTLRVFLNDDFASLITVTELTDSTYDYLITFDVNGHPYEYYLTEEDGNITGELIINAQTFIVTGTIEEEKEDGVVVEKTITINAENGSDYVRIEYQTESEDEVETEYTIQSRINNVEKNQTINISLEDDESRVEIHDGDNQYTLKKELENGVIEYKLEYQINGVEGEAKIIESVGTNGETTYSYQIKEGDIEKEIEKGKPQYNFDDDHPGNNNDDDEDDDTPGNSGDAPGNQHNTDSFDFEIIGV</sequence>
<keyword evidence="2" id="KW-0812">Transmembrane</keyword>